<sequence>MIRAAAIAPALCLALGVGTASADPAGVYTTPKAKVRVSDCGSGLCATVISLKEPNDEKGQPKVDRNNPDAAKQTRPIVGVSVLSGMKPSGDGWQGQIYNPEDGRTYKAYMTEEGAQLTVKGCALGGLVCKTQVWKRTDFAWRRLRLFLRKRRVRSGLTLYFFAERSGACAAPRRCVSEWLQSRPARFAVRAQVFTAGVRKGRQCARS</sequence>
<feature type="chain" id="PRO_5039108922" evidence="1">
    <location>
        <begin position="23"/>
        <end position="207"/>
    </location>
</feature>
<dbReference type="Pfam" id="PF09917">
    <property type="entry name" value="DUF2147"/>
    <property type="match status" value="1"/>
</dbReference>
<feature type="domain" description="DUF2147" evidence="2">
    <location>
        <begin position="30"/>
        <end position="136"/>
    </location>
</feature>
<keyword evidence="4" id="KW-1185">Reference proteome</keyword>
<dbReference type="InterPro" id="IPR019223">
    <property type="entry name" value="DUF2147"/>
</dbReference>
<organism evidence="3 4">
    <name type="scientific">Chenggangzhangella methanolivorans</name>
    <dbReference type="NCBI Taxonomy" id="1437009"/>
    <lineage>
        <taxon>Bacteria</taxon>
        <taxon>Pseudomonadati</taxon>
        <taxon>Pseudomonadota</taxon>
        <taxon>Alphaproteobacteria</taxon>
        <taxon>Hyphomicrobiales</taxon>
        <taxon>Methylopilaceae</taxon>
        <taxon>Chenggangzhangella</taxon>
    </lineage>
</organism>
<dbReference type="Gene3D" id="2.40.128.520">
    <property type="match status" value="1"/>
</dbReference>
<protein>
    <submittedName>
        <fullName evidence="3">DUF2147 domain-containing protein</fullName>
    </submittedName>
</protein>
<dbReference type="KEGG" id="cmet:K6K41_27515"/>
<dbReference type="EMBL" id="CP081869">
    <property type="protein sequence ID" value="QZO00218.1"/>
    <property type="molecule type" value="Genomic_DNA"/>
</dbReference>
<reference evidence="3" key="1">
    <citation type="submission" date="2021-08" db="EMBL/GenBank/DDBJ databases">
        <authorList>
            <person name="Zhang H."/>
            <person name="Xu M."/>
            <person name="Yu Z."/>
            <person name="Yang L."/>
            <person name="Cai Y."/>
        </authorList>
    </citation>
    <scope>NUCLEOTIDE SEQUENCE</scope>
    <source>
        <strain evidence="3">CHL1</strain>
    </source>
</reference>
<evidence type="ECO:0000259" key="2">
    <source>
        <dbReference type="Pfam" id="PF09917"/>
    </source>
</evidence>
<evidence type="ECO:0000313" key="3">
    <source>
        <dbReference type="EMBL" id="QZO00218.1"/>
    </source>
</evidence>
<proteinExistence type="predicted"/>
<gene>
    <name evidence="3" type="ORF">K6K41_27515</name>
</gene>
<dbReference type="PANTHER" id="PTHR36919:SF2">
    <property type="entry name" value="BLL6627 PROTEIN"/>
    <property type="match status" value="1"/>
</dbReference>
<evidence type="ECO:0000313" key="4">
    <source>
        <dbReference type="Proteomes" id="UP000825701"/>
    </source>
</evidence>
<dbReference type="Proteomes" id="UP000825701">
    <property type="component" value="Chromosome"/>
</dbReference>
<keyword evidence="1" id="KW-0732">Signal</keyword>
<dbReference type="PANTHER" id="PTHR36919">
    <property type="entry name" value="BLR1215 PROTEIN"/>
    <property type="match status" value="1"/>
</dbReference>
<name>A0A9E6R8L7_9HYPH</name>
<dbReference type="AlphaFoldDB" id="A0A9E6R8L7"/>
<accession>A0A9E6R8L7</accession>
<dbReference type="RefSeq" id="WP_261403383.1">
    <property type="nucleotide sequence ID" value="NZ_CP081869.1"/>
</dbReference>
<evidence type="ECO:0000256" key="1">
    <source>
        <dbReference type="SAM" id="SignalP"/>
    </source>
</evidence>
<feature type="signal peptide" evidence="1">
    <location>
        <begin position="1"/>
        <end position="22"/>
    </location>
</feature>